<comment type="caution">
    <text evidence="1">The sequence shown here is derived from an EMBL/GenBank/DDBJ whole genome shotgun (WGS) entry which is preliminary data.</text>
</comment>
<gene>
    <name evidence="1" type="ORF">CIPAW_08G043600</name>
</gene>
<dbReference type="Proteomes" id="UP000811609">
    <property type="component" value="Chromosome 8"/>
</dbReference>
<keyword evidence="2" id="KW-1185">Reference proteome</keyword>
<name>A0A8T1PIJ9_CARIL</name>
<dbReference type="AlphaFoldDB" id="A0A8T1PIJ9"/>
<sequence length="95" mass="10981">MLFVEPASILKCSGWVACFTNILSFEDMRNNEKRKWKAGLRKWQWHILMVPLPFRVKVGYEAGYEPSSIATVAFEELTCSPECMFLFEALLAAMR</sequence>
<accession>A0A8T1PIJ9</accession>
<organism evidence="1 2">
    <name type="scientific">Carya illinoinensis</name>
    <name type="common">Pecan</name>
    <dbReference type="NCBI Taxonomy" id="32201"/>
    <lineage>
        <taxon>Eukaryota</taxon>
        <taxon>Viridiplantae</taxon>
        <taxon>Streptophyta</taxon>
        <taxon>Embryophyta</taxon>
        <taxon>Tracheophyta</taxon>
        <taxon>Spermatophyta</taxon>
        <taxon>Magnoliopsida</taxon>
        <taxon>eudicotyledons</taxon>
        <taxon>Gunneridae</taxon>
        <taxon>Pentapetalae</taxon>
        <taxon>rosids</taxon>
        <taxon>fabids</taxon>
        <taxon>Fagales</taxon>
        <taxon>Juglandaceae</taxon>
        <taxon>Carya</taxon>
    </lineage>
</organism>
<proteinExistence type="predicted"/>
<evidence type="ECO:0000313" key="2">
    <source>
        <dbReference type="Proteomes" id="UP000811609"/>
    </source>
</evidence>
<reference evidence="1" key="1">
    <citation type="submission" date="2020-12" db="EMBL/GenBank/DDBJ databases">
        <title>WGS assembly of Carya illinoinensis cv. Pawnee.</title>
        <authorList>
            <person name="Platts A."/>
            <person name="Shu S."/>
            <person name="Wright S."/>
            <person name="Barry K."/>
            <person name="Edger P."/>
            <person name="Pires J.C."/>
            <person name="Schmutz J."/>
        </authorList>
    </citation>
    <scope>NUCLEOTIDE SEQUENCE</scope>
    <source>
        <tissue evidence="1">Leaf</tissue>
    </source>
</reference>
<protein>
    <submittedName>
        <fullName evidence="1">Uncharacterized protein</fullName>
    </submittedName>
</protein>
<dbReference type="EMBL" id="CM031816">
    <property type="protein sequence ID" value="KAG6644266.1"/>
    <property type="molecule type" value="Genomic_DNA"/>
</dbReference>
<evidence type="ECO:0000313" key="1">
    <source>
        <dbReference type="EMBL" id="KAG6644266.1"/>
    </source>
</evidence>
<dbReference type="EMBL" id="CM031816">
    <property type="protein sequence ID" value="KAG6644267.1"/>
    <property type="molecule type" value="Genomic_DNA"/>
</dbReference>